<dbReference type="STRING" id="1210086.GCA_001613105_00643"/>
<name>A0A370IGH6_9NOCA</name>
<gene>
    <name evidence="2" type="ORF">DFR76_101789</name>
</gene>
<evidence type="ECO:0000313" key="3">
    <source>
        <dbReference type="Proteomes" id="UP000254869"/>
    </source>
</evidence>
<dbReference type="PROSITE" id="PS50043">
    <property type="entry name" value="HTH_LUXR_2"/>
    <property type="match status" value="1"/>
</dbReference>
<dbReference type="PANTHER" id="PTHR47691:SF3">
    <property type="entry name" value="HTH-TYPE TRANSCRIPTIONAL REGULATOR RV0890C-RELATED"/>
    <property type="match status" value="1"/>
</dbReference>
<dbReference type="InterPro" id="IPR016032">
    <property type="entry name" value="Sig_transdc_resp-reg_C-effctor"/>
</dbReference>
<dbReference type="SMART" id="SM00421">
    <property type="entry name" value="HTH_LUXR"/>
    <property type="match status" value="1"/>
</dbReference>
<dbReference type="CDD" id="cd06170">
    <property type="entry name" value="LuxR_C_like"/>
    <property type="match status" value="1"/>
</dbReference>
<dbReference type="GO" id="GO:0006355">
    <property type="term" value="P:regulation of DNA-templated transcription"/>
    <property type="evidence" value="ECO:0007669"/>
    <property type="project" value="InterPro"/>
</dbReference>
<dbReference type="Proteomes" id="UP000254869">
    <property type="component" value="Unassembled WGS sequence"/>
</dbReference>
<evidence type="ECO:0000259" key="1">
    <source>
        <dbReference type="PROSITE" id="PS50043"/>
    </source>
</evidence>
<protein>
    <submittedName>
        <fullName evidence="2">Putative ATPase</fullName>
    </submittedName>
</protein>
<dbReference type="PANTHER" id="PTHR47691">
    <property type="entry name" value="REGULATOR-RELATED"/>
    <property type="match status" value="1"/>
</dbReference>
<dbReference type="Pfam" id="PF00196">
    <property type="entry name" value="GerE"/>
    <property type="match status" value="1"/>
</dbReference>
<sequence>MSVSADDFVGRERELDAIVTLLLRKARLVTLLGPGGIGKTRLAAKVSQRLRTCDTPVYWVRLARLPADSGDIAVEEELVRSVVTTDYSGRSRCEALVTTLSKRDGKGRPRQTVLVVDNCEHVLPGAGRVIARLLEAVPALCVIATSREAVDWVDEYRFEVPPLSPDQALRLFRDRAELTGHPVADADELSWAALICRRMDYHPLFIRLAAGRLARQPLAMIARQLGDGPEGDRRLDWPPGPAHGVEERHRSIGDVIGWSYALCADKEKLLFERMAVFASGYDTTPGATAPFDVGADPDAIRAVCADPVELPAAEIETLLERLADQSLIARHLTATAVHYSLSENLRVYALQRLRARSAADADEYLSYAERHRNYYQDKILHAAANYFGPDERELLDWAAAAWNNIIIAIERSLVPGEGAVHGLEICVGLLVLRLPFFKGSFREMRSWTERALTATARIAAPPAELRVTAMALLVWIMLCQGQTRDAERLLDECGRACTPDPEWRRAPQDDLGLPAVVDFAWGVELMLVGKDPLAVTVLERARAKFDRAGNISGAVPSQQFAALAACLLGPREQARDLVRRYLERTTAVGISWTRLWAELTWSLALTRLGDLDEALALQRSVLANLLPSREQWAALWAVQFRAWSLAQVIGNRAASNRSADQRITAVATEIAVLAGGIRTLRTGLGVDIAQLGPFDDIATESVLVARNVLGPRAFDAAERRGAALRPESHEVHRLALGALPMPHTPEPVRGQRGTSPRWTDLTAAEREVAALVAAGWTNSAIAARRGSSRRTVDAHMAKILQKLEITSRAQVARFLPEQA</sequence>
<dbReference type="RefSeq" id="WP_067991417.1">
    <property type="nucleotide sequence ID" value="NZ_QQBC01000001.1"/>
</dbReference>
<evidence type="ECO:0000313" key="2">
    <source>
        <dbReference type="EMBL" id="RDI69251.1"/>
    </source>
</evidence>
<keyword evidence="3" id="KW-1185">Reference proteome</keyword>
<dbReference type="GO" id="GO:0003677">
    <property type="term" value="F:DNA binding"/>
    <property type="evidence" value="ECO:0007669"/>
    <property type="project" value="InterPro"/>
</dbReference>
<dbReference type="SUPFAM" id="SSF46894">
    <property type="entry name" value="C-terminal effector domain of the bipartite response regulators"/>
    <property type="match status" value="1"/>
</dbReference>
<dbReference type="InterPro" id="IPR000792">
    <property type="entry name" value="Tscrpt_reg_LuxR_C"/>
</dbReference>
<dbReference type="InterPro" id="IPR036388">
    <property type="entry name" value="WH-like_DNA-bd_sf"/>
</dbReference>
<dbReference type="Gene3D" id="3.40.50.300">
    <property type="entry name" value="P-loop containing nucleotide triphosphate hydrolases"/>
    <property type="match status" value="1"/>
</dbReference>
<feature type="domain" description="HTH luxR-type" evidence="1">
    <location>
        <begin position="754"/>
        <end position="819"/>
    </location>
</feature>
<accession>A0A370IGH6</accession>
<dbReference type="AlphaFoldDB" id="A0A370IGH6"/>
<dbReference type="SUPFAM" id="SSF52540">
    <property type="entry name" value="P-loop containing nucleoside triphosphate hydrolases"/>
    <property type="match status" value="1"/>
</dbReference>
<comment type="caution">
    <text evidence="2">The sequence shown here is derived from an EMBL/GenBank/DDBJ whole genome shotgun (WGS) entry which is preliminary data.</text>
</comment>
<dbReference type="Gene3D" id="1.10.10.10">
    <property type="entry name" value="Winged helix-like DNA-binding domain superfamily/Winged helix DNA-binding domain"/>
    <property type="match status" value="1"/>
</dbReference>
<dbReference type="EMBL" id="QQBC01000001">
    <property type="protein sequence ID" value="RDI69251.1"/>
    <property type="molecule type" value="Genomic_DNA"/>
</dbReference>
<dbReference type="InterPro" id="IPR027417">
    <property type="entry name" value="P-loop_NTPase"/>
</dbReference>
<organism evidence="2 3">
    <name type="scientific">Nocardia pseudobrasiliensis</name>
    <dbReference type="NCBI Taxonomy" id="45979"/>
    <lineage>
        <taxon>Bacteria</taxon>
        <taxon>Bacillati</taxon>
        <taxon>Actinomycetota</taxon>
        <taxon>Actinomycetes</taxon>
        <taxon>Mycobacteriales</taxon>
        <taxon>Nocardiaceae</taxon>
        <taxon>Nocardia</taxon>
    </lineage>
</organism>
<proteinExistence type="predicted"/>
<reference evidence="2 3" key="1">
    <citation type="submission" date="2018-07" db="EMBL/GenBank/DDBJ databases">
        <title>Genomic Encyclopedia of Type Strains, Phase IV (KMG-IV): sequencing the most valuable type-strain genomes for metagenomic binning, comparative biology and taxonomic classification.</title>
        <authorList>
            <person name="Goeker M."/>
        </authorList>
    </citation>
    <scope>NUCLEOTIDE SEQUENCE [LARGE SCALE GENOMIC DNA]</scope>
    <source>
        <strain evidence="2 3">DSM 44290</strain>
    </source>
</reference>
<dbReference type="PRINTS" id="PR00038">
    <property type="entry name" value="HTHLUXR"/>
</dbReference>